<reference evidence="1 2" key="1">
    <citation type="journal article" date="2015" name="Genome Announc.">
        <title>Expanding the biotechnology potential of lactobacilli through comparative genomics of 213 strains and associated genera.</title>
        <authorList>
            <person name="Sun Z."/>
            <person name="Harris H.M."/>
            <person name="McCann A."/>
            <person name="Guo C."/>
            <person name="Argimon S."/>
            <person name="Zhang W."/>
            <person name="Yang X."/>
            <person name="Jeffery I.B."/>
            <person name="Cooney J.C."/>
            <person name="Kagawa T.F."/>
            <person name="Liu W."/>
            <person name="Song Y."/>
            <person name="Salvetti E."/>
            <person name="Wrobel A."/>
            <person name="Rasinkangas P."/>
            <person name="Parkhill J."/>
            <person name="Rea M.C."/>
            <person name="O'Sullivan O."/>
            <person name="Ritari J."/>
            <person name="Douillard F.P."/>
            <person name="Paul Ross R."/>
            <person name="Yang R."/>
            <person name="Briner A.E."/>
            <person name="Felis G.E."/>
            <person name="de Vos W.M."/>
            <person name="Barrangou R."/>
            <person name="Klaenhammer T.R."/>
            <person name="Caufield P.W."/>
            <person name="Cui Y."/>
            <person name="Zhang H."/>
            <person name="O'Toole P.W."/>
        </authorList>
    </citation>
    <scope>NUCLEOTIDE SEQUENCE [LARGE SCALE GENOMIC DNA]</scope>
    <source>
        <strain evidence="1 2">DSM 16991</strain>
    </source>
</reference>
<name>A0A0R1XIC4_9LACO</name>
<dbReference type="EMBL" id="AZFW01000016">
    <property type="protein sequence ID" value="KRM29309.1"/>
    <property type="molecule type" value="Genomic_DNA"/>
</dbReference>
<evidence type="ECO:0000313" key="2">
    <source>
        <dbReference type="Proteomes" id="UP000050949"/>
    </source>
</evidence>
<comment type="caution">
    <text evidence="1">The sequence shown here is derived from an EMBL/GenBank/DDBJ whole genome shotgun (WGS) entry which is preliminary data.</text>
</comment>
<sequence length="62" mass="7083">MLNFPSSALAGRAFSVEQEAPVYRTVSGTMNPDTEENTRYAMHLQEIYISQDKSLHSYRMLV</sequence>
<dbReference type="Proteomes" id="UP000050949">
    <property type="component" value="Unassembled WGS sequence"/>
</dbReference>
<gene>
    <name evidence="1" type="ORF">FC91_GL000887</name>
</gene>
<dbReference type="AlphaFoldDB" id="A0A0R1XIC4"/>
<protein>
    <submittedName>
        <fullName evidence="1">Uncharacterized protein</fullName>
    </submittedName>
</protein>
<proteinExistence type="predicted"/>
<accession>A0A0R1XIC4</accession>
<organism evidence="1 2">
    <name type="scientific">Schleiferilactobacillus harbinensis DSM 16991</name>
    <dbReference type="NCBI Taxonomy" id="1122147"/>
    <lineage>
        <taxon>Bacteria</taxon>
        <taxon>Bacillati</taxon>
        <taxon>Bacillota</taxon>
        <taxon>Bacilli</taxon>
        <taxon>Lactobacillales</taxon>
        <taxon>Lactobacillaceae</taxon>
        <taxon>Schleiferilactobacillus</taxon>
    </lineage>
</organism>
<dbReference type="PATRIC" id="fig|1122147.4.peg.914"/>
<evidence type="ECO:0000313" key="1">
    <source>
        <dbReference type="EMBL" id="KRM29309.1"/>
    </source>
</evidence>